<accession>A0ACB8CIL6</accession>
<reference evidence="1" key="1">
    <citation type="submission" date="2020-05" db="EMBL/GenBank/DDBJ databases">
        <title>Large-scale comparative analyses of tick genomes elucidate their genetic diversity and vector capacities.</title>
        <authorList>
            <person name="Jia N."/>
            <person name="Wang J."/>
            <person name="Shi W."/>
            <person name="Du L."/>
            <person name="Sun Y."/>
            <person name="Zhan W."/>
            <person name="Jiang J."/>
            <person name="Wang Q."/>
            <person name="Zhang B."/>
            <person name="Ji P."/>
            <person name="Sakyi L.B."/>
            <person name="Cui X."/>
            <person name="Yuan T."/>
            <person name="Jiang B."/>
            <person name="Yang W."/>
            <person name="Lam T.T.-Y."/>
            <person name="Chang Q."/>
            <person name="Ding S."/>
            <person name="Wang X."/>
            <person name="Zhu J."/>
            <person name="Ruan X."/>
            <person name="Zhao L."/>
            <person name="Wei J."/>
            <person name="Que T."/>
            <person name="Du C."/>
            <person name="Cheng J."/>
            <person name="Dai P."/>
            <person name="Han X."/>
            <person name="Huang E."/>
            <person name="Gao Y."/>
            <person name="Liu J."/>
            <person name="Shao H."/>
            <person name="Ye R."/>
            <person name="Li L."/>
            <person name="Wei W."/>
            <person name="Wang X."/>
            <person name="Wang C."/>
            <person name="Yang T."/>
            <person name="Huo Q."/>
            <person name="Li W."/>
            <person name="Guo W."/>
            <person name="Chen H."/>
            <person name="Zhou L."/>
            <person name="Ni X."/>
            <person name="Tian J."/>
            <person name="Zhou Y."/>
            <person name="Sheng Y."/>
            <person name="Liu T."/>
            <person name="Pan Y."/>
            <person name="Xia L."/>
            <person name="Li J."/>
            <person name="Zhao F."/>
            <person name="Cao W."/>
        </authorList>
    </citation>
    <scope>NUCLEOTIDE SEQUENCE</scope>
    <source>
        <strain evidence="1">Dsil-2018</strain>
    </source>
</reference>
<gene>
    <name evidence="1" type="ORF">HPB49_024827</name>
</gene>
<name>A0ACB8CIL6_DERSI</name>
<comment type="caution">
    <text evidence="1">The sequence shown here is derived from an EMBL/GenBank/DDBJ whole genome shotgun (WGS) entry which is preliminary data.</text>
</comment>
<organism evidence="1 2">
    <name type="scientific">Dermacentor silvarum</name>
    <name type="common">Tick</name>
    <dbReference type="NCBI Taxonomy" id="543639"/>
    <lineage>
        <taxon>Eukaryota</taxon>
        <taxon>Metazoa</taxon>
        <taxon>Ecdysozoa</taxon>
        <taxon>Arthropoda</taxon>
        <taxon>Chelicerata</taxon>
        <taxon>Arachnida</taxon>
        <taxon>Acari</taxon>
        <taxon>Parasitiformes</taxon>
        <taxon>Ixodida</taxon>
        <taxon>Ixodoidea</taxon>
        <taxon>Ixodidae</taxon>
        <taxon>Rhipicephalinae</taxon>
        <taxon>Dermacentor</taxon>
    </lineage>
</organism>
<sequence>MGEQRESTSFEASVLPLSMEIQYESTGHQNHYMYFRRLADGEMIIGTKNLVHKVHHRFDIKLKGNITMGRGVHIIRFQHKSDGMLGVRCAEMITCSRVKHGVPFFDEPNSTDMMNFKVYELHHGCDDPKVMFEQISKNRGDNYTLPPFAFIGTGGEVIFSGKFHGRTVPTAKIPVLYGGKMAAALQGAPFDRQGWVVLKFYTTKITIAVVDSKRQAPLVISRFIRKADGSVDPNDKGLVRAISIGRNFQVNNVFVYGGMTLNPIQPRP</sequence>
<dbReference type="Proteomes" id="UP000821865">
    <property type="component" value="Chromosome 7"/>
</dbReference>
<evidence type="ECO:0000313" key="2">
    <source>
        <dbReference type="Proteomes" id="UP000821865"/>
    </source>
</evidence>
<proteinExistence type="predicted"/>
<dbReference type="EMBL" id="CM023476">
    <property type="protein sequence ID" value="KAH7942526.1"/>
    <property type="molecule type" value="Genomic_DNA"/>
</dbReference>
<protein>
    <submittedName>
        <fullName evidence="1">Uncharacterized protein</fullName>
    </submittedName>
</protein>
<keyword evidence="2" id="KW-1185">Reference proteome</keyword>
<evidence type="ECO:0000313" key="1">
    <source>
        <dbReference type="EMBL" id="KAH7942526.1"/>
    </source>
</evidence>